<proteinExistence type="inferred from homology"/>
<evidence type="ECO:0000256" key="1">
    <source>
        <dbReference type="ARBA" id="ARBA00009387"/>
    </source>
</evidence>
<evidence type="ECO:0000259" key="2">
    <source>
        <dbReference type="Pfam" id="PF01464"/>
    </source>
</evidence>
<accession>A0ABX2PAB8</accession>
<dbReference type="InterPro" id="IPR008258">
    <property type="entry name" value="Transglycosylase_SLT_dom_1"/>
</dbReference>
<reference evidence="3 4" key="1">
    <citation type="submission" date="2020-06" db="EMBL/GenBank/DDBJ databases">
        <title>Synonyms of Asaia species.</title>
        <authorList>
            <person name="Sombolestani A."/>
        </authorList>
    </citation>
    <scope>NUCLEOTIDE SEQUENCE [LARGE SCALE GENOMIC DNA]</scope>
    <source>
        <strain evidence="3 4">LMG 27047</strain>
    </source>
</reference>
<dbReference type="Pfam" id="PF01464">
    <property type="entry name" value="SLT"/>
    <property type="match status" value="1"/>
</dbReference>
<keyword evidence="4" id="KW-1185">Reference proteome</keyword>
<dbReference type="InterPro" id="IPR023346">
    <property type="entry name" value="Lysozyme-like_dom_sf"/>
</dbReference>
<dbReference type="SUPFAM" id="SSF53955">
    <property type="entry name" value="Lysozyme-like"/>
    <property type="match status" value="1"/>
</dbReference>
<evidence type="ECO:0000313" key="3">
    <source>
        <dbReference type="EMBL" id="NVN48122.1"/>
    </source>
</evidence>
<dbReference type="CDD" id="cd13400">
    <property type="entry name" value="LT_IagB-like"/>
    <property type="match status" value="1"/>
</dbReference>
<name>A0ABX2PAB8_9PROT</name>
<dbReference type="EMBL" id="JABXXV010000010">
    <property type="protein sequence ID" value="NVN48122.1"/>
    <property type="molecule type" value="Genomic_DNA"/>
</dbReference>
<dbReference type="RefSeq" id="WP_306414315.1">
    <property type="nucleotide sequence ID" value="NZ_JABXXU010000010.1"/>
</dbReference>
<gene>
    <name evidence="3" type="ORF">HW542_15085</name>
</gene>
<evidence type="ECO:0000313" key="4">
    <source>
        <dbReference type="Proteomes" id="UP001516351"/>
    </source>
</evidence>
<dbReference type="Gene3D" id="1.10.530.10">
    <property type="match status" value="1"/>
</dbReference>
<organism evidence="3 4">
    <name type="scientific">Asaia spathodeae</name>
    <dbReference type="NCBI Taxonomy" id="657016"/>
    <lineage>
        <taxon>Bacteria</taxon>
        <taxon>Pseudomonadati</taxon>
        <taxon>Pseudomonadota</taxon>
        <taxon>Alphaproteobacteria</taxon>
        <taxon>Acetobacterales</taxon>
        <taxon>Acetobacteraceae</taxon>
        <taxon>Asaia</taxon>
    </lineage>
</organism>
<protein>
    <submittedName>
        <fullName evidence="3">Transglycosylase SLT domain-containing protein</fullName>
    </submittedName>
</protein>
<comment type="caution">
    <text evidence="3">The sequence shown here is derived from an EMBL/GenBank/DDBJ whole genome shotgun (WGS) entry which is preliminary data.</text>
</comment>
<feature type="domain" description="Transglycosylase SLT" evidence="2">
    <location>
        <begin position="109"/>
        <end position="219"/>
    </location>
</feature>
<comment type="similarity">
    <text evidence="1">Belongs to the virb1 family.</text>
</comment>
<dbReference type="Proteomes" id="UP001516351">
    <property type="component" value="Unassembled WGS sequence"/>
</dbReference>
<sequence length="246" mass="26483">MTALPPCTAVMAQAYKVPIAIIEAVSTHTHPGGIGIMGIDPGWLPILERAGFDAQAIRENVCINIAAGAWVLAWANAGKTAPRPVQNHSKPTSLDPIPPPSPVMENFGDCIRHASQKYRLPEVLFRAILLTEGGHVGAITHNKNGSYDMGPAQINSSWLPRLSVMGIARERVLNDGCLNIHIGAWILATALGGQTPDNPAEFWRRVGNYNSGTPVFNKAYQARVWANVTLLSRTRPAAMEKIASAN</sequence>